<keyword evidence="3" id="KW-1185">Reference proteome</keyword>
<reference evidence="2 3" key="1">
    <citation type="submission" date="2019-12" db="EMBL/GenBank/DDBJ databases">
        <authorList>
            <person name="Scholz U."/>
            <person name="Mascher M."/>
            <person name="Fiebig A."/>
        </authorList>
    </citation>
    <scope>NUCLEOTIDE SEQUENCE</scope>
</reference>
<dbReference type="InterPro" id="IPR003593">
    <property type="entry name" value="AAA+_ATPase"/>
</dbReference>
<protein>
    <recommendedName>
        <fullName evidence="1">AAA+ ATPase domain-containing protein</fullName>
    </recommendedName>
</protein>
<organism evidence="2">
    <name type="scientific">Spirodela intermedia</name>
    <name type="common">Intermediate duckweed</name>
    <dbReference type="NCBI Taxonomy" id="51605"/>
    <lineage>
        <taxon>Eukaryota</taxon>
        <taxon>Viridiplantae</taxon>
        <taxon>Streptophyta</taxon>
        <taxon>Embryophyta</taxon>
        <taxon>Tracheophyta</taxon>
        <taxon>Spermatophyta</taxon>
        <taxon>Magnoliopsida</taxon>
        <taxon>Liliopsida</taxon>
        <taxon>Araceae</taxon>
        <taxon>Lemnoideae</taxon>
        <taxon>Spirodela</taxon>
    </lineage>
</organism>
<dbReference type="PANTHER" id="PTHR32472">
    <property type="entry name" value="DNA REPAIR PROTEIN RADA"/>
    <property type="match status" value="1"/>
</dbReference>
<evidence type="ECO:0000313" key="2">
    <source>
        <dbReference type="EMBL" id="CAA2613762.1"/>
    </source>
</evidence>
<dbReference type="GO" id="GO:0000725">
    <property type="term" value="P:recombinational repair"/>
    <property type="evidence" value="ECO:0007669"/>
    <property type="project" value="TreeGrafter"/>
</dbReference>
<proteinExistence type="predicted"/>
<evidence type="ECO:0000313" key="3">
    <source>
        <dbReference type="Proteomes" id="UP001189122"/>
    </source>
</evidence>
<gene>
    <name evidence="2" type="ORF">SI7747_01000167</name>
</gene>
<feature type="domain" description="AAA+ ATPase" evidence="1">
    <location>
        <begin position="207"/>
        <end position="357"/>
    </location>
</feature>
<sequence length="715" mass="81187">MRLATLGVLVVTRETFSSSYAMEEISWFSERSNLVPIFFGLSQKDCLVRDITEKKGELWRKHGGFLWEAYGGLEKEWRHAVNKLSCLDCKLETCESNFRDCILGSVVLVGRRLGGRASWRKCRADFVWPYRRRREDCLNVGVTRFGRGLTTSNGASMELDHKGKYQESQREIRRERCWVEERRDGLGMHVKKSCHTGSGFSARDLYGKGIACVCGESGIGKTELLLEFAYRFSQRYKMVLWLGGEARYIRMNYLNLLPALGVNLSSEKETFLKSNGPISFKEVEGQTIRRVRKELMRDIPFLLVIDNLESGKDWWDGRNVMEILPCLGGQTHVLISTQMSSVMNLKPLKISFLSHSEAIALIKGHSGDLPPEDSHALDVAEEKLGRLPLGLAIFGALLSEVPISPRKLLSAIEECPTKILHGMMGSSRICSLVFDLADNHQNFASRMVLACGWFAPSPIPVNLLFTAASEIIQDNHCVQFLKKFRHMVACMHKISHSKKPGVEASSRLVRLRIAKCSAKIGCIHFHDIIKEYARKRGKFWVANAMVRAIFHKGSPHLHPEHVWAASFLLFRLGTKLLAFISKFVLPLALDTFKSFRRCEAASELLFACEELLKNSEISYTLQENNVHEKQLFGIPYKNRSAFQFDQCSYKEFSLLRATILETRAEMMLSGGCYDTAERLFRSALNIKEVIYGCEHSDTVAIQETMKKLLRLQEGL</sequence>
<evidence type="ECO:0000259" key="1">
    <source>
        <dbReference type="SMART" id="SM00382"/>
    </source>
</evidence>
<dbReference type="InterPro" id="IPR058874">
    <property type="entry name" value="WHD_plant"/>
</dbReference>
<dbReference type="InterPro" id="IPR027417">
    <property type="entry name" value="P-loop_NTPase"/>
</dbReference>
<dbReference type="Pfam" id="PF25895">
    <property type="entry name" value="WHD_plant_disease"/>
    <property type="match status" value="1"/>
</dbReference>
<accession>A0A7I8I7J0</accession>
<dbReference type="Gene3D" id="3.40.50.300">
    <property type="entry name" value="P-loop containing nucleotide triphosphate hydrolases"/>
    <property type="match status" value="1"/>
</dbReference>
<dbReference type="PRINTS" id="PR00364">
    <property type="entry name" value="DISEASERSIST"/>
</dbReference>
<name>A0A7I8I7J0_SPIIN</name>
<dbReference type="EMBL" id="LR743588">
    <property type="protein sequence ID" value="CAA2613762.1"/>
    <property type="molecule type" value="Genomic_DNA"/>
</dbReference>
<dbReference type="AlphaFoldDB" id="A0A7I8I7J0"/>
<dbReference type="EMBL" id="CACRZD030000001">
    <property type="protein sequence ID" value="CAA6653577.1"/>
    <property type="molecule type" value="Genomic_DNA"/>
</dbReference>
<dbReference type="SMART" id="SM00382">
    <property type="entry name" value="AAA"/>
    <property type="match status" value="1"/>
</dbReference>
<dbReference type="PANTHER" id="PTHR32472:SF18">
    <property type="entry name" value="OS11G0576100 PROTEIN"/>
    <property type="match status" value="1"/>
</dbReference>
<dbReference type="SUPFAM" id="SSF52540">
    <property type="entry name" value="P-loop containing nucleoside triphosphate hydrolases"/>
    <property type="match status" value="1"/>
</dbReference>
<dbReference type="Proteomes" id="UP001189122">
    <property type="component" value="Unassembled WGS sequence"/>
</dbReference>